<evidence type="ECO:0000313" key="1">
    <source>
        <dbReference type="EMBL" id="GIY16688.1"/>
    </source>
</evidence>
<organism evidence="1 2">
    <name type="scientific">Caerostris extrusa</name>
    <name type="common">Bark spider</name>
    <name type="synonym">Caerostris bankana</name>
    <dbReference type="NCBI Taxonomy" id="172846"/>
    <lineage>
        <taxon>Eukaryota</taxon>
        <taxon>Metazoa</taxon>
        <taxon>Ecdysozoa</taxon>
        <taxon>Arthropoda</taxon>
        <taxon>Chelicerata</taxon>
        <taxon>Arachnida</taxon>
        <taxon>Araneae</taxon>
        <taxon>Araneomorphae</taxon>
        <taxon>Entelegynae</taxon>
        <taxon>Araneoidea</taxon>
        <taxon>Araneidae</taxon>
        <taxon>Caerostris</taxon>
    </lineage>
</organism>
<protein>
    <submittedName>
        <fullName evidence="1">Uncharacterized protein</fullName>
    </submittedName>
</protein>
<keyword evidence="2" id="KW-1185">Reference proteome</keyword>
<dbReference type="EMBL" id="BPLR01007401">
    <property type="protein sequence ID" value="GIY16688.1"/>
    <property type="molecule type" value="Genomic_DNA"/>
</dbReference>
<comment type="caution">
    <text evidence="1">The sequence shown here is derived from an EMBL/GenBank/DDBJ whole genome shotgun (WGS) entry which is preliminary data.</text>
</comment>
<proteinExistence type="predicted"/>
<gene>
    <name evidence="1" type="ORF">CEXT_114431</name>
</gene>
<name>A0AAV4R301_CAEEX</name>
<sequence>MKETAFFIKQRGQGLKQTKGNWCSSASILVTRASSYCLLLFFCPDSFSSPDATIGVPINKDDFSPQVVNFVPYPSRGTGEEFSYECSE</sequence>
<dbReference type="Proteomes" id="UP001054945">
    <property type="component" value="Unassembled WGS sequence"/>
</dbReference>
<dbReference type="AlphaFoldDB" id="A0AAV4R301"/>
<accession>A0AAV4R301</accession>
<evidence type="ECO:0000313" key="2">
    <source>
        <dbReference type="Proteomes" id="UP001054945"/>
    </source>
</evidence>
<reference evidence="1 2" key="1">
    <citation type="submission" date="2021-06" db="EMBL/GenBank/DDBJ databases">
        <title>Caerostris extrusa draft genome.</title>
        <authorList>
            <person name="Kono N."/>
            <person name="Arakawa K."/>
        </authorList>
    </citation>
    <scope>NUCLEOTIDE SEQUENCE [LARGE SCALE GENOMIC DNA]</scope>
</reference>